<proteinExistence type="predicted"/>
<name>A0A1D8ATX5_9BACT</name>
<gene>
    <name evidence="1" type="ORF">Verru16b_01405</name>
</gene>
<dbReference type="AlphaFoldDB" id="A0A1D8ATX5"/>
<keyword evidence="2" id="KW-1185">Reference proteome</keyword>
<evidence type="ECO:0000313" key="1">
    <source>
        <dbReference type="EMBL" id="AOS44344.1"/>
    </source>
</evidence>
<sequence>MAEPIQRELLPRFRRAFFQALEARGISMRSAARQLGVHEQTVLTWSRRGIGPSPAMQARVLNAFPEVSELMHLAQTLEILEVAVRRREINGESLRLVRGAAIVAAREVGALRLPTEYLSRFWRGMPIPAERDPADHARDLRATLDLGISPIARIEEILEQLGIPCVRAAGVVGSGATKVVVSLLDHSGARIELPVIVFWGEATLPDHHYFLAAEAGYLRTPRQFEGRSRVAAVEAFADELLAPLAGLNQCLPVSGEKRSRMGVASLAQAYLVPVSVIERQLARAELSVVGPVDGTPMPGFFRRIAHAQGARWTSSQ</sequence>
<dbReference type="EMBL" id="CP016094">
    <property type="protein sequence ID" value="AOS44344.1"/>
    <property type="molecule type" value="Genomic_DNA"/>
</dbReference>
<protein>
    <submittedName>
        <fullName evidence="1">Uncharacterized protein</fullName>
    </submittedName>
</protein>
<dbReference type="KEGG" id="obg:Verru16b_01405"/>
<reference evidence="1 2" key="1">
    <citation type="submission" date="2016-06" db="EMBL/GenBank/DDBJ databases">
        <title>Three novel species with peptidoglycan cell walls form the new genus Lacunisphaera gen. nov. in the family Opitutaceae of the verrucomicrobial subdivision 4.</title>
        <authorList>
            <person name="Rast P."/>
            <person name="Gloeckner I."/>
            <person name="Jogler M."/>
            <person name="Boedeker C."/>
            <person name="Jeske O."/>
            <person name="Wiegand S."/>
            <person name="Reinhardt R."/>
            <person name="Schumann P."/>
            <person name="Rohde M."/>
            <person name="Spring S."/>
            <person name="Gloeckner F.O."/>
            <person name="Jogler C."/>
        </authorList>
    </citation>
    <scope>NUCLEOTIDE SEQUENCE [LARGE SCALE GENOMIC DNA]</scope>
    <source>
        <strain evidence="1 2">IG16b</strain>
    </source>
</reference>
<accession>A0A1D8ATX5</accession>
<organism evidence="1 2">
    <name type="scientific">Lacunisphaera limnophila</name>
    <dbReference type="NCBI Taxonomy" id="1838286"/>
    <lineage>
        <taxon>Bacteria</taxon>
        <taxon>Pseudomonadati</taxon>
        <taxon>Verrucomicrobiota</taxon>
        <taxon>Opitutia</taxon>
        <taxon>Opitutales</taxon>
        <taxon>Opitutaceae</taxon>
        <taxon>Lacunisphaera</taxon>
    </lineage>
</organism>
<dbReference type="Proteomes" id="UP000095228">
    <property type="component" value="Chromosome"/>
</dbReference>
<evidence type="ECO:0000313" key="2">
    <source>
        <dbReference type="Proteomes" id="UP000095228"/>
    </source>
</evidence>